<dbReference type="AlphaFoldDB" id="A0A2T0W889"/>
<dbReference type="InterPro" id="IPR011528">
    <property type="entry name" value="NERD"/>
</dbReference>
<comment type="caution">
    <text evidence="2">The sequence shown here is derived from an EMBL/GenBank/DDBJ whole genome shotgun (WGS) entry which is preliminary data.</text>
</comment>
<sequence length="304" mass="35058">MLIKKQRTKPELLTSLELLDRRLTLHYREKQHLSILTKGYEGELLFDSLVVNYLTSEAIILNDLSLVIGSTPIQIDSLIVTSEALYLYEIKNYEGNYTDQSGQFRTTSGQDIVSPAGQLNRTTTVFTKLISQWEHSLRIVPNVVFVNSSFILYEAKQDNPYIFLPQLAPHFTDINRRSSTLLDKHYHIADRLLEESQKELPYQRKLPSYTFKELRKGLTCSRCGSFDLKTTSKSSHCRSCKHFTSLNELFLSEVKAFKFLFPEEQLTSNTMYTWCGGSLPKRRIRSILNTEFTIAGFAKSSHYI</sequence>
<organism evidence="2 3">
    <name type="scientific">Alkalibacterium olivapovliticus</name>
    <dbReference type="NCBI Taxonomy" id="99907"/>
    <lineage>
        <taxon>Bacteria</taxon>
        <taxon>Bacillati</taxon>
        <taxon>Bacillota</taxon>
        <taxon>Bacilli</taxon>
        <taxon>Lactobacillales</taxon>
        <taxon>Carnobacteriaceae</taxon>
        <taxon>Alkalibacterium</taxon>
    </lineage>
</organism>
<accession>A0A2T0W889</accession>
<dbReference type="EMBL" id="PVTO01000007">
    <property type="protein sequence ID" value="PRY82937.1"/>
    <property type="molecule type" value="Genomic_DNA"/>
</dbReference>
<dbReference type="Pfam" id="PF08378">
    <property type="entry name" value="NERD"/>
    <property type="match status" value="1"/>
</dbReference>
<proteinExistence type="predicted"/>
<feature type="domain" description="NERD" evidence="1">
    <location>
        <begin position="38"/>
        <end position="149"/>
    </location>
</feature>
<dbReference type="OrthoDB" id="2136191at2"/>
<evidence type="ECO:0000259" key="1">
    <source>
        <dbReference type="PROSITE" id="PS50965"/>
    </source>
</evidence>
<dbReference type="RefSeq" id="WP_106192189.1">
    <property type="nucleotide sequence ID" value="NZ_PVTO01000007.1"/>
</dbReference>
<name>A0A2T0W889_9LACT</name>
<evidence type="ECO:0000313" key="3">
    <source>
        <dbReference type="Proteomes" id="UP000238205"/>
    </source>
</evidence>
<dbReference type="Proteomes" id="UP000238205">
    <property type="component" value="Unassembled WGS sequence"/>
</dbReference>
<protein>
    <submittedName>
        <fullName evidence="2">Nuclease-like protein</fullName>
    </submittedName>
</protein>
<dbReference type="PROSITE" id="PS50965">
    <property type="entry name" value="NERD"/>
    <property type="match status" value="1"/>
</dbReference>
<evidence type="ECO:0000313" key="2">
    <source>
        <dbReference type="EMBL" id="PRY82937.1"/>
    </source>
</evidence>
<reference evidence="2 3" key="1">
    <citation type="submission" date="2018-03" db="EMBL/GenBank/DDBJ databases">
        <title>Genomic Encyclopedia of Archaeal and Bacterial Type Strains, Phase II (KMG-II): from individual species to whole genera.</title>
        <authorList>
            <person name="Goeker M."/>
        </authorList>
    </citation>
    <scope>NUCLEOTIDE SEQUENCE [LARGE SCALE GENOMIC DNA]</scope>
    <source>
        <strain evidence="2 3">DSM 13175</strain>
    </source>
</reference>
<gene>
    <name evidence="2" type="ORF">CLV38_10710</name>
</gene>
<keyword evidence="3" id="KW-1185">Reference proteome</keyword>